<protein>
    <submittedName>
        <fullName evidence="2">Uncharacterized protein</fullName>
    </submittedName>
</protein>
<gene>
    <name evidence="2" type="ORF">EAO74_07625</name>
</gene>
<feature type="region of interest" description="Disordered" evidence="1">
    <location>
        <begin position="1"/>
        <end position="34"/>
    </location>
</feature>
<evidence type="ECO:0000256" key="1">
    <source>
        <dbReference type="SAM" id="MobiDB-lite"/>
    </source>
</evidence>
<reference evidence="2" key="1">
    <citation type="submission" date="2018-10" db="EMBL/GenBank/DDBJ databases">
        <authorList>
            <person name="Hariharan J."/>
            <person name="Choudoir M.J."/>
            <person name="Diebold P."/>
            <person name="Panke-Buisse K."/>
            <person name="Campbell A.N."/>
            <person name="Buckley D.H."/>
        </authorList>
    </citation>
    <scope>NUCLEOTIDE SEQUENCE</scope>
    <source>
        <strain evidence="2">Gb1</strain>
    </source>
</reference>
<accession>A0A652L8H1</accession>
<dbReference type="AlphaFoldDB" id="A0A652L8H1"/>
<sequence>MSEESESVSVSVPEVRGVTPDRLLHTGAGDQPTAEDLVLASGRDLTPESLEWAQRRLSEEGRSAMDKRLP</sequence>
<organism evidence="2">
    <name type="scientific">Streptomyces sp. gb1(2016)</name>
    <dbReference type="NCBI Taxonomy" id="1828321"/>
    <lineage>
        <taxon>Bacteria</taxon>
        <taxon>Bacillati</taxon>
        <taxon>Actinomycetota</taxon>
        <taxon>Actinomycetes</taxon>
        <taxon>Kitasatosporales</taxon>
        <taxon>Streptomycetaceae</taxon>
        <taxon>Streptomyces</taxon>
    </lineage>
</organism>
<dbReference type="EMBL" id="RDBM01000024">
    <property type="protein sequence ID" value="TXS32101.1"/>
    <property type="molecule type" value="Genomic_DNA"/>
</dbReference>
<evidence type="ECO:0000313" key="2">
    <source>
        <dbReference type="EMBL" id="TXS32101.1"/>
    </source>
</evidence>
<dbReference type="RefSeq" id="WP_124278767.1">
    <property type="nucleotide sequence ID" value="NZ_RDBM01000024.1"/>
</dbReference>
<name>A0A652L8H1_9ACTN</name>
<comment type="caution">
    <text evidence="2">The sequence shown here is derived from an EMBL/GenBank/DDBJ whole genome shotgun (WGS) entry which is preliminary data.</text>
</comment>
<proteinExistence type="predicted"/>